<dbReference type="InterPro" id="IPR040976">
    <property type="entry name" value="Pkinase_fungal"/>
</dbReference>
<organism evidence="2 3">
    <name type="scientific">Grifola frondosa</name>
    <name type="common">Maitake</name>
    <name type="synonym">Polyporus frondosus</name>
    <dbReference type="NCBI Taxonomy" id="5627"/>
    <lineage>
        <taxon>Eukaryota</taxon>
        <taxon>Fungi</taxon>
        <taxon>Dikarya</taxon>
        <taxon>Basidiomycota</taxon>
        <taxon>Agaricomycotina</taxon>
        <taxon>Agaricomycetes</taxon>
        <taxon>Polyporales</taxon>
        <taxon>Grifolaceae</taxon>
        <taxon>Grifola</taxon>
    </lineage>
</organism>
<dbReference type="OrthoDB" id="2751752at2759"/>
<accession>A0A1C7LWI0</accession>
<dbReference type="EMBL" id="LUGG01000019">
    <property type="protein sequence ID" value="OBZ69022.1"/>
    <property type="molecule type" value="Genomic_DNA"/>
</dbReference>
<protein>
    <recommendedName>
        <fullName evidence="1">Fungal-type protein kinase domain-containing protein</fullName>
    </recommendedName>
</protein>
<evidence type="ECO:0000313" key="2">
    <source>
        <dbReference type="EMBL" id="OBZ69022.1"/>
    </source>
</evidence>
<dbReference type="Pfam" id="PF17667">
    <property type="entry name" value="Pkinase_fungal"/>
    <property type="match status" value="1"/>
</dbReference>
<feature type="domain" description="Fungal-type protein kinase" evidence="1">
    <location>
        <begin position="73"/>
        <end position="173"/>
    </location>
</feature>
<name>A0A1C7LWI0_GRIFR</name>
<evidence type="ECO:0000313" key="3">
    <source>
        <dbReference type="Proteomes" id="UP000092993"/>
    </source>
</evidence>
<dbReference type="AlphaFoldDB" id="A0A1C7LWI0"/>
<gene>
    <name evidence="2" type="ORF">A0H81_11025</name>
</gene>
<evidence type="ECO:0000259" key="1">
    <source>
        <dbReference type="Pfam" id="PF17667"/>
    </source>
</evidence>
<comment type="caution">
    <text evidence="2">The sequence shown here is derived from an EMBL/GenBank/DDBJ whole genome shotgun (WGS) entry which is preliminary data.</text>
</comment>
<reference evidence="2 3" key="1">
    <citation type="submission" date="2016-03" db="EMBL/GenBank/DDBJ databases">
        <title>Whole genome sequencing of Grifola frondosa 9006-11.</title>
        <authorList>
            <person name="Min B."/>
            <person name="Park H."/>
            <person name="Kim J.-G."/>
            <person name="Cho H."/>
            <person name="Oh Y.-L."/>
            <person name="Kong W.-S."/>
            <person name="Choi I.-G."/>
        </authorList>
    </citation>
    <scope>NUCLEOTIDE SEQUENCE [LARGE SCALE GENOMIC DNA]</scope>
    <source>
        <strain evidence="2 3">9006-11</strain>
    </source>
</reference>
<dbReference type="Proteomes" id="UP000092993">
    <property type="component" value="Unassembled WGS sequence"/>
</dbReference>
<sequence length="321" mass="36431">MRLTAHQPTGMKCEVDLYELFISDVYAANLCNGYKFALSPNKGDEGDDTGEKWKRHRNTDDPFDDLLDAFEASSDKREKNRGQLISYASKLFAYQHRTFLFSVVLLRGHARIIWWDRAAAIVTDKFNYRKEPEKLGEFLHLFCRLPPEGQGYDLTASLVRMGSEDYDKMLQVAEDENSQSGRASGYAKECFKRSLDPDHPWYRLSVTDETPNDDAKATTLQLPDMDTQKLCLRRDFLVGKPLSQAFGMSGSGTRNYIALDASDHTFVALKDEWRLDNALLRKEGDTLRILHVNGVKRIPTVVCHGDACAARDRAPSELLHG</sequence>
<keyword evidence="3" id="KW-1185">Reference proteome</keyword>
<proteinExistence type="predicted"/>